<feature type="non-terminal residue" evidence="1">
    <location>
        <position position="33"/>
    </location>
</feature>
<evidence type="ECO:0000313" key="1">
    <source>
        <dbReference type="EMBL" id="GAI43880.1"/>
    </source>
</evidence>
<sequence>MENSVVDEKTEPTRFQIILGEDIEKALRKYVGE</sequence>
<dbReference type="EMBL" id="BARV01030664">
    <property type="protein sequence ID" value="GAI43880.1"/>
    <property type="molecule type" value="Genomic_DNA"/>
</dbReference>
<name>X1PYD5_9ZZZZ</name>
<gene>
    <name evidence="1" type="ORF">S06H3_48665</name>
</gene>
<reference evidence="1" key="1">
    <citation type="journal article" date="2014" name="Front. Microbiol.">
        <title>High frequency of phylogenetically diverse reductive dehalogenase-homologous genes in deep subseafloor sedimentary metagenomes.</title>
        <authorList>
            <person name="Kawai M."/>
            <person name="Futagami T."/>
            <person name="Toyoda A."/>
            <person name="Takaki Y."/>
            <person name="Nishi S."/>
            <person name="Hori S."/>
            <person name="Arai W."/>
            <person name="Tsubouchi T."/>
            <person name="Morono Y."/>
            <person name="Uchiyama I."/>
            <person name="Ito T."/>
            <person name="Fujiyama A."/>
            <person name="Inagaki F."/>
            <person name="Takami H."/>
        </authorList>
    </citation>
    <scope>NUCLEOTIDE SEQUENCE</scope>
    <source>
        <strain evidence="1">Expedition CK06-06</strain>
    </source>
</reference>
<protein>
    <submittedName>
        <fullName evidence="1">Uncharacterized protein</fullName>
    </submittedName>
</protein>
<proteinExistence type="predicted"/>
<comment type="caution">
    <text evidence="1">The sequence shown here is derived from an EMBL/GenBank/DDBJ whole genome shotgun (WGS) entry which is preliminary data.</text>
</comment>
<accession>X1PYD5</accession>
<dbReference type="AlphaFoldDB" id="X1PYD5"/>
<organism evidence="1">
    <name type="scientific">marine sediment metagenome</name>
    <dbReference type="NCBI Taxonomy" id="412755"/>
    <lineage>
        <taxon>unclassified sequences</taxon>
        <taxon>metagenomes</taxon>
        <taxon>ecological metagenomes</taxon>
    </lineage>
</organism>